<keyword evidence="4" id="KW-1185">Reference proteome</keyword>
<reference evidence="4" key="1">
    <citation type="submission" date="2015-07" db="EMBL/GenBank/DDBJ databases">
        <authorList>
            <person name="Rodrigo-Torres Lidia"/>
            <person name="Arahal R.David."/>
        </authorList>
    </citation>
    <scope>NUCLEOTIDE SEQUENCE [LARGE SCALE GENOMIC DNA]</scope>
    <source>
        <strain evidence="4">CECT 5112</strain>
    </source>
</reference>
<keyword evidence="2" id="KW-0732">Signal</keyword>
<proteinExistence type="predicted"/>
<dbReference type="EMBL" id="CXWD01000008">
    <property type="protein sequence ID" value="CTQ70000.1"/>
    <property type="molecule type" value="Genomic_DNA"/>
</dbReference>
<accession>A0A0M7A6Z1</accession>
<gene>
    <name evidence="3" type="ORF">LAX5112_02316</name>
</gene>
<dbReference type="AlphaFoldDB" id="A0A0M7A6Z1"/>
<feature type="region of interest" description="Disordered" evidence="1">
    <location>
        <begin position="65"/>
        <end position="91"/>
    </location>
</feature>
<evidence type="ECO:0008006" key="5">
    <source>
        <dbReference type="Google" id="ProtNLM"/>
    </source>
</evidence>
<sequence>MVRTLGDFISKGLLLAALTGLAACQAADGTTVAPDTALVNNIMSGLGAVDPNKKEIEYKPRAPLAMPADNTTLPSPSTEVAGAGSQNWPEQRNEDEMNALRDRYEVATDHRGDLKRLTPEQMAGIEIVGVERPASTPELRAASDPDTALGPGKRLSPEQMKIESERFNALKQQQAGTQTAGAALQRQYLIEPPAAYSTPSADAPMPSTEIEVKKEYVKVQRDHETNRLDPRCMAGESKYCN</sequence>
<evidence type="ECO:0000313" key="4">
    <source>
        <dbReference type="Proteomes" id="UP000053235"/>
    </source>
</evidence>
<dbReference type="STRING" id="388408.LAX5112_02316"/>
<feature type="compositionally biased region" description="Polar residues" evidence="1">
    <location>
        <begin position="69"/>
        <end position="90"/>
    </location>
</feature>
<organism evidence="3 4">
    <name type="scientific">Roseibium alexandrii</name>
    <dbReference type="NCBI Taxonomy" id="388408"/>
    <lineage>
        <taxon>Bacteria</taxon>
        <taxon>Pseudomonadati</taxon>
        <taxon>Pseudomonadota</taxon>
        <taxon>Alphaproteobacteria</taxon>
        <taxon>Hyphomicrobiales</taxon>
        <taxon>Stappiaceae</taxon>
        <taxon>Roseibium</taxon>
    </lineage>
</organism>
<evidence type="ECO:0000256" key="2">
    <source>
        <dbReference type="SAM" id="SignalP"/>
    </source>
</evidence>
<feature type="chain" id="PRO_5005809121" description="Beta-barrel assembly complex subunit BamF" evidence="2">
    <location>
        <begin position="23"/>
        <end position="241"/>
    </location>
</feature>
<evidence type="ECO:0000256" key="1">
    <source>
        <dbReference type="SAM" id="MobiDB-lite"/>
    </source>
</evidence>
<name>A0A0M7A6Z1_9HYPH</name>
<evidence type="ECO:0000313" key="3">
    <source>
        <dbReference type="EMBL" id="CTQ70000.1"/>
    </source>
</evidence>
<feature type="signal peptide" evidence="2">
    <location>
        <begin position="1"/>
        <end position="22"/>
    </location>
</feature>
<protein>
    <recommendedName>
        <fullName evidence="5">Beta-barrel assembly complex subunit BamF</fullName>
    </recommendedName>
</protein>
<dbReference type="PROSITE" id="PS51257">
    <property type="entry name" value="PROKAR_LIPOPROTEIN"/>
    <property type="match status" value="1"/>
</dbReference>
<dbReference type="Proteomes" id="UP000053235">
    <property type="component" value="Unassembled WGS sequence"/>
</dbReference>